<dbReference type="InterPro" id="IPR036116">
    <property type="entry name" value="FN3_sf"/>
</dbReference>
<dbReference type="Pfam" id="PF18962">
    <property type="entry name" value="Por_Secre_tail"/>
    <property type="match status" value="1"/>
</dbReference>
<dbReference type="Gene3D" id="2.60.40.10">
    <property type="entry name" value="Immunoglobulins"/>
    <property type="match status" value="3"/>
</dbReference>
<dbReference type="PROSITE" id="PS50853">
    <property type="entry name" value="FN3"/>
    <property type="match status" value="2"/>
</dbReference>
<evidence type="ECO:0000313" key="4">
    <source>
        <dbReference type="Proteomes" id="UP000037755"/>
    </source>
</evidence>
<evidence type="ECO:0000259" key="2">
    <source>
        <dbReference type="PROSITE" id="PS50853"/>
    </source>
</evidence>
<evidence type="ECO:0000256" key="1">
    <source>
        <dbReference type="ARBA" id="ARBA00022729"/>
    </source>
</evidence>
<gene>
    <name evidence="3" type="ORF">AM493_19830</name>
</gene>
<sequence length="1758" mass="182732">MLCISVSTYAQGYVTIGTQGTQSGNTTSSPVNGYYESRHIQIVYTAAEMAVAGGVTGNISKLAWDVSAVYAGGALPGYTVKMAHITTPDIPTTTFITSGFTTVKTAFGYTPALGFNDITFDTPFNWNGTDNIVIDICFNGAPYLSPYGQCWNYTGVNNNYRSQQADGSDLCGSATANQTYSAKPRVRFLMQMASCFSPTGVTAAATATTTGAVNWTASSSVPANGYQYYYSSTNTAPTASSTPSGSVGAGVTTAPLSGLTSNTTYYVWVRSVCSASENSSWSASTTFTTPCDPTVVPYYQDFNAVTTPALPECTVVQNAGTGNLWYTSNPNGSGFTTNALRYSWNGTNAANAWFFLRGITLTAGTSYRVSYKYGNNSTFYTEKVKVMYGTANVASSMTLPLADHNAVTGGVPTTTFVDFIPATTGVYYIGFNAYSIANQDQLYLDDISVTVTPTCEAPTAVSGLVVSTTSGTVSWTASTSVPAEGYEYYYATTNTPPTAATAASGTVAAGVTTAAITGLTANTTYYVWVRSVCTATDKSTWEGIASFFTGYCTPAPVSQDNSGITNFTMGTINNTTQSETGYYGDYSAQSSSHSLGSTVNFSVTYATGFTYGTKIWVDWNNDLDFNDEGEQVYYGLSTDANPTTLSGSFVVPVTAALGNHRLRIGGTDNDLGGTPCYTGSWGSYEDYTINVFMPPAPVVTAFTPASYCAATGEITITGTDLLNATLSIGGTAVTPLTSNSNTQIVATVPAGVTGTVSITTVAGTFTTATSFTVTTPAAFTLSAEDATICNGAATTAITVTEGASSFDTYVWEPSTGVSGSAEAGWTFNPTTTTEYVLTASQSAGPCVVNAMVNVTVNPLPNPVMVTPATASACPNQPVMLTATGGESFIPSTYCSPTVGNVGASGDYLNNFSFANITNNNSGDAVSDYTFYSALTANVTGGTAYDISLQSGNPTWLQYFRVWIDYDHSGTFEDSESVFNSTTGVNSSTTVTGSITIPATATNGVTRMRVLCSYNTQSNATQDCAWTGFGEYEDYNVNITGATNPVDYVWAPVTGLFTDAAATVPYVAGTATQVVYALPSATATYTATASTDLGCSISGSSVLTLYNTEAPTAVSPQNFVGITYVSELEATGTAIQWYTAATGGTALAATTEVTSGTYYATQTLNGCESVVRTPVVISVILPEMDWVNLQWPAELSIVQGSTGDVYAQGYEPGITPGAGPGIGVQAWIGVSTSNTNPNTWTTWIPMTFNTQVGNNDEFVAAIGAGLAPGTYYYASRFMLPEGPYKYGGYSATGGSFWDGTAAVSGVLTVTCGTPAPVGVAIQEIVTEGTVADLIAEGASVQWYAAATGGTALSAGTALVDGATYYATQTLNGCESPERFAVTVSIIEYTLDFVNLQWPAEVTVVEGSDATIYAQVYEPNVTPGAGPGIGVTVLIGISTENTDPSTWTEWIPMTFNTQVGNNDEFMAAVGANLAPGTYYYAVAGQLNDGAYVYGGYSAAGGGTWDGDVNVSGVITVVCYTAAPFSFSGQQIVCAGGTIADLSAEGSEIQWYAAATGGVALTGDAAIVEGTVYYASQTVNGCESFGRVAVTAYINVVDAPEAENQEVSYTATTAATIDDIVIESYGATITWYASEADALAGTNAIAPGTEIESGTYYAVAVLGGCTSAPVAVTVETVLGAGGFDMAAFSYWPNPVSNVLNVSYTQEITSVIVYNLIGQQVIALAPNATEVKIDMAALAEGTYTIKVFAGNSAETIRVVKKQ</sequence>
<dbReference type="Proteomes" id="UP000037755">
    <property type="component" value="Unassembled WGS sequence"/>
</dbReference>
<dbReference type="PATRIC" id="fig|1202724.3.peg.4107"/>
<accession>A0A0M9VJR6</accession>
<dbReference type="SMART" id="SM00060">
    <property type="entry name" value="FN3"/>
    <property type="match status" value="2"/>
</dbReference>
<dbReference type="InterPro" id="IPR003961">
    <property type="entry name" value="FN3_dom"/>
</dbReference>
<keyword evidence="4" id="KW-1185">Reference proteome</keyword>
<dbReference type="NCBIfam" id="TIGR04183">
    <property type="entry name" value="Por_Secre_tail"/>
    <property type="match status" value="1"/>
</dbReference>
<dbReference type="InterPro" id="IPR014756">
    <property type="entry name" value="Ig_E-set"/>
</dbReference>
<dbReference type="InterPro" id="IPR013783">
    <property type="entry name" value="Ig-like_fold"/>
</dbReference>
<dbReference type="STRING" id="1202724.AM493_19830"/>
<reference evidence="3 4" key="1">
    <citation type="submission" date="2015-08" db="EMBL/GenBank/DDBJ databases">
        <title>Whole genome sequence of Flavobacterium akiainvivens IK-1T, from decaying Wikstroemia oahuensis, an endemic Hawaiian shrub.</title>
        <authorList>
            <person name="Wan X."/>
            <person name="Hou S."/>
            <person name="Saito J."/>
            <person name="Donachie S."/>
        </authorList>
    </citation>
    <scope>NUCLEOTIDE SEQUENCE [LARGE SCALE GENOMIC DNA]</scope>
    <source>
        <strain evidence="3 4">IK-1</strain>
    </source>
</reference>
<organism evidence="3 4">
    <name type="scientific">Flavobacterium akiainvivens</name>
    <dbReference type="NCBI Taxonomy" id="1202724"/>
    <lineage>
        <taxon>Bacteria</taxon>
        <taxon>Pseudomonadati</taxon>
        <taxon>Bacteroidota</taxon>
        <taxon>Flavobacteriia</taxon>
        <taxon>Flavobacteriales</taxon>
        <taxon>Flavobacteriaceae</taxon>
        <taxon>Flavobacterium</taxon>
    </lineage>
</organism>
<dbReference type="Pfam" id="PF00041">
    <property type="entry name" value="fn3"/>
    <property type="match status" value="2"/>
</dbReference>
<dbReference type="Pfam" id="PF19081">
    <property type="entry name" value="Ig_7"/>
    <property type="match status" value="3"/>
</dbReference>
<dbReference type="InterPro" id="IPR026444">
    <property type="entry name" value="Secre_tail"/>
</dbReference>
<dbReference type="SUPFAM" id="SSF81296">
    <property type="entry name" value="E set domains"/>
    <property type="match status" value="1"/>
</dbReference>
<proteinExistence type="predicted"/>
<dbReference type="Pfam" id="PF20009">
    <property type="entry name" value="GEVED"/>
    <property type="match status" value="2"/>
</dbReference>
<dbReference type="InterPro" id="IPR045474">
    <property type="entry name" value="GEVED"/>
</dbReference>
<feature type="domain" description="Fibronectin type-III" evidence="2">
    <location>
        <begin position="197"/>
        <end position="292"/>
    </location>
</feature>
<dbReference type="InterPro" id="IPR044023">
    <property type="entry name" value="Ig_7"/>
</dbReference>
<keyword evidence="1" id="KW-0732">Signal</keyword>
<protein>
    <recommendedName>
        <fullName evidence="2">Fibronectin type-III domain-containing protein</fullName>
    </recommendedName>
</protein>
<comment type="caution">
    <text evidence="3">The sequence shown here is derived from an EMBL/GenBank/DDBJ whole genome shotgun (WGS) entry which is preliminary data.</text>
</comment>
<evidence type="ECO:0000313" key="3">
    <source>
        <dbReference type="EMBL" id="KOS08050.1"/>
    </source>
</evidence>
<dbReference type="PROSITE" id="PS50231">
    <property type="entry name" value="RICIN_B_LECTIN"/>
    <property type="match status" value="1"/>
</dbReference>
<dbReference type="SUPFAM" id="SSF49265">
    <property type="entry name" value="Fibronectin type III"/>
    <property type="match status" value="1"/>
</dbReference>
<feature type="domain" description="Fibronectin type-III" evidence="2">
    <location>
        <begin position="457"/>
        <end position="556"/>
    </location>
</feature>
<dbReference type="EMBL" id="LIYD01000005">
    <property type="protein sequence ID" value="KOS08050.1"/>
    <property type="molecule type" value="Genomic_DNA"/>
</dbReference>
<dbReference type="Gene3D" id="2.60.120.200">
    <property type="match status" value="1"/>
</dbReference>
<name>A0A0M9VJR6_9FLAO</name>
<dbReference type="CDD" id="cd00063">
    <property type="entry name" value="FN3"/>
    <property type="match status" value="2"/>
</dbReference>